<sequence length="916" mass="104859">MTSNCNNVQGTPEADSTTATAGDGTSASTASSRNPLLCFLCDDYYTDPCILLCFHTFCAKCVRVKSQDGRVICPLCGTHTTLKEGVQLPPPDYLMCKLIEVVNVENPPCANCDKRDTSSMYFCSTCGQALCKSCRENTHRAKMFSSHDIVQMSKRLADKTEICSKHDEKISYYSNTQKHVICTSCVREKPPDSRKACIDIDVAYNQNLKKLDRALISVYDMQSTIREGVVACHTLLEELRQNTDTEKLTIHNFVQALHDAINKIQTDMHLEVQRQYEIKERAFRNQLLTLSAVLPILQHHILLCRNFVSTSNKYHFLEIVSLMIDRLNTIVKIPQPTKPLLTSTIKTNYRSEFAQCLEPWFGKSELNDSCIYESSKNISSLAAKSKENLNLSHSSLPSKRQHSALKAKALEGEGPFSNHCRSFDSQIKELGTQLGCVKDRLNELQREVRALQGTKSPAVPPLILRHQNIIRDCLRLNDTLERNRVELERLRSVFQTIWQEQLYRIHVEQDIFQSQMTDITNLQSEVKQLATLAQQLDPYVKRLTSKPNNNDMADLKSLLDRLSSLQQSQRFPMGCHKIESHCMSSSSPLSDNVYVKDNTLETPVREKDQQILYFHKTQSTKNVLSHKVDKVCTRDKTFQEFRERSKSEGRIKDCPIRSKAKSVANEECVKNTRACSLYQMIDIRDVQHLAAQSTSNIHDSNIEMSDRLREYLKDHLKKKMNFEIIKDNKDNQKSELKQTFEYIEGMIGEVETISCEPKVCRKQGGKFHKKAMPLPPEDPMPIPVAAPRRYKRYPHSDTEDGAMHQEPISFRRTTSPEGDKSTRTSNSVRCRSKKTGPVRKQRSWETFPTRKKSVTPEPSKFCRDPESFRSQFDLNTFQDGLRKADSFEGHEEAVSSLVREFHKVRSLDKKSKKVDL</sequence>
<keyword evidence="2" id="KW-0479">Metal-binding</keyword>
<feature type="domain" description="RING-type" evidence="8">
    <location>
        <begin position="38"/>
        <end position="76"/>
    </location>
</feature>
<dbReference type="PROSITE" id="PS50119">
    <property type="entry name" value="ZF_BBOX"/>
    <property type="match status" value="1"/>
</dbReference>
<dbReference type="GeneID" id="112683139"/>
<dbReference type="InterPro" id="IPR000315">
    <property type="entry name" value="Znf_B-box"/>
</dbReference>
<name>A0A8B8FG13_9HEMI</name>
<organism evidence="10 11">
    <name type="scientific">Sipha flava</name>
    <name type="common">yellow sugarcane aphid</name>
    <dbReference type="NCBI Taxonomy" id="143950"/>
    <lineage>
        <taxon>Eukaryota</taxon>
        <taxon>Metazoa</taxon>
        <taxon>Ecdysozoa</taxon>
        <taxon>Arthropoda</taxon>
        <taxon>Hexapoda</taxon>
        <taxon>Insecta</taxon>
        <taxon>Pterygota</taxon>
        <taxon>Neoptera</taxon>
        <taxon>Paraneoptera</taxon>
        <taxon>Hemiptera</taxon>
        <taxon>Sternorrhyncha</taxon>
        <taxon>Aphidomorpha</taxon>
        <taxon>Aphidoidea</taxon>
        <taxon>Aphididae</taxon>
        <taxon>Sipha</taxon>
    </lineage>
</organism>
<feature type="compositionally biased region" description="Basic and acidic residues" evidence="7">
    <location>
        <begin position="794"/>
        <end position="803"/>
    </location>
</feature>
<dbReference type="InterPro" id="IPR013083">
    <property type="entry name" value="Znf_RING/FYVE/PHD"/>
</dbReference>
<evidence type="ECO:0000259" key="8">
    <source>
        <dbReference type="PROSITE" id="PS50089"/>
    </source>
</evidence>
<keyword evidence="6" id="KW-0175">Coiled coil</keyword>
<dbReference type="GO" id="GO:0048471">
    <property type="term" value="C:perinuclear region of cytoplasm"/>
    <property type="evidence" value="ECO:0007669"/>
    <property type="project" value="TreeGrafter"/>
</dbReference>
<dbReference type="PANTHER" id="PTHR22635:SF0">
    <property type="entry name" value="RING FINGER PROTEIN 207"/>
    <property type="match status" value="1"/>
</dbReference>
<dbReference type="SMART" id="SM00184">
    <property type="entry name" value="RING"/>
    <property type="match status" value="1"/>
</dbReference>
<feature type="region of interest" description="Disordered" evidence="7">
    <location>
        <begin position="1"/>
        <end position="31"/>
    </location>
</feature>
<dbReference type="Pfam" id="PF00643">
    <property type="entry name" value="zf-B_box"/>
    <property type="match status" value="1"/>
</dbReference>
<dbReference type="InterPro" id="IPR039320">
    <property type="entry name" value="RNF207"/>
</dbReference>
<evidence type="ECO:0000256" key="7">
    <source>
        <dbReference type="SAM" id="MobiDB-lite"/>
    </source>
</evidence>
<dbReference type="Gene3D" id="3.30.160.60">
    <property type="entry name" value="Classic Zinc Finger"/>
    <property type="match status" value="1"/>
</dbReference>
<dbReference type="Gene3D" id="1.20.58.1540">
    <property type="entry name" value="Actin interacting protein 3, C-terminal domain"/>
    <property type="match status" value="1"/>
</dbReference>
<evidence type="ECO:0000259" key="9">
    <source>
        <dbReference type="PROSITE" id="PS50119"/>
    </source>
</evidence>
<dbReference type="PROSITE" id="PS50089">
    <property type="entry name" value="ZF_RING_2"/>
    <property type="match status" value="1"/>
</dbReference>
<dbReference type="PROSITE" id="PS00518">
    <property type="entry name" value="ZF_RING_1"/>
    <property type="match status" value="1"/>
</dbReference>
<evidence type="ECO:0000313" key="11">
    <source>
        <dbReference type="RefSeq" id="XP_025409824.1"/>
    </source>
</evidence>
<dbReference type="Proteomes" id="UP000694846">
    <property type="component" value="Unplaced"/>
</dbReference>
<dbReference type="AlphaFoldDB" id="A0A8B8FG13"/>
<evidence type="ECO:0000256" key="6">
    <source>
        <dbReference type="SAM" id="Coils"/>
    </source>
</evidence>
<accession>A0A8B8FG13</accession>
<gene>
    <name evidence="11" type="primary">LOC112683139</name>
</gene>
<dbReference type="CDD" id="cd19814">
    <property type="entry name" value="Bbox1_RNF207-like"/>
    <property type="match status" value="1"/>
</dbReference>
<dbReference type="Gene3D" id="3.30.40.10">
    <property type="entry name" value="Zinc/RING finger domain, C3HC4 (zinc finger)"/>
    <property type="match status" value="1"/>
</dbReference>
<dbReference type="GO" id="GO:0044325">
    <property type="term" value="F:transmembrane transporter binding"/>
    <property type="evidence" value="ECO:0007669"/>
    <property type="project" value="TreeGrafter"/>
</dbReference>
<feature type="compositionally biased region" description="Polar residues" evidence="7">
    <location>
        <begin position="1"/>
        <end position="10"/>
    </location>
</feature>
<feature type="compositionally biased region" description="Basic residues" evidence="7">
    <location>
        <begin position="830"/>
        <end position="841"/>
    </location>
</feature>
<dbReference type="RefSeq" id="XP_025409824.1">
    <property type="nucleotide sequence ID" value="XM_025554039.1"/>
</dbReference>
<dbReference type="SUPFAM" id="SSF57850">
    <property type="entry name" value="RING/U-box"/>
    <property type="match status" value="1"/>
</dbReference>
<keyword evidence="3 5" id="KW-0863">Zinc-finger</keyword>
<feature type="coiled-coil region" evidence="6">
    <location>
        <begin position="427"/>
        <end position="490"/>
    </location>
</feature>
<evidence type="ECO:0000313" key="10">
    <source>
        <dbReference type="Proteomes" id="UP000694846"/>
    </source>
</evidence>
<proteinExistence type="predicted"/>
<dbReference type="GO" id="GO:0008270">
    <property type="term" value="F:zinc ion binding"/>
    <property type="evidence" value="ECO:0007669"/>
    <property type="project" value="UniProtKB-KW"/>
</dbReference>
<evidence type="ECO:0000256" key="1">
    <source>
        <dbReference type="ARBA" id="ARBA00021526"/>
    </source>
</evidence>
<keyword evidence="4" id="KW-0862">Zinc</keyword>
<evidence type="ECO:0000256" key="5">
    <source>
        <dbReference type="PROSITE-ProRule" id="PRU00024"/>
    </source>
</evidence>
<dbReference type="PANTHER" id="PTHR22635">
    <property type="entry name" value="RING FINGER PROTEIN 207"/>
    <property type="match status" value="1"/>
</dbReference>
<dbReference type="GO" id="GO:0030544">
    <property type="term" value="F:Hsp70 protein binding"/>
    <property type="evidence" value="ECO:0007669"/>
    <property type="project" value="InterPro"/>
</dbReference>
<evidence type="ECO:0000256" key="3">
    <source>
        <dbReference type="ARBA" id="ARBA00022771"/>
    </source>
</evidence>
<keyword evidence="10" id="KW-1185">Reference proteome</keyword>
<feature type="domain" description="B box-type" evidence="9">
    <location>
        <begin position="104"/>
        <end position="152"/>
    </location>
</feature>
<dbReference type="OrthoDB" id="9049620at2759"/>
<evidence type="ECO:0000256" key="2">
    <source>
        <dbReference type="ARBA" id="ARBA00022723"/>
    </source>
</evidence>
<evidence type="ECO:0000256" key="4">
    <source>
        <dbReference type="ARBA" id="ARBA00022833"/>
    </source>
</evidence>
<protein>
    <recommendedName>
        <fullName evidence="1">RING finger protein 207</fullName>
    </recommendedName>
</protein>
<dbReference type="InterPro" id="IPR017907">
    <property type="entry name" value="Znf_RING_CS"/>
</dbReference>
<dbReference type="SMART" id="SM00336">
    <property type="entry name" value="BBOX"/>
    <property type="match status" value="1"/>
</dbReference>
<dbReference type="InterPro" id="IPR001841">
    <property type="entry name" value="Znf_RING"/>
</dbReference>
<dbReference type="Pfam" id="PF00097">
    <property type="entry name" value="zf-C3HC4"/>
    <property type="match status" value="1"/>
</dbReference>
<reference evidence="11" key="1">
    <citation type="submission" date="2025-08" db="UniProtKB">
        <authorList>
            <consortium name="RefSeq"/>
        </authorList>
    </citation>
    <scope>IDENTIFICATION</scope>
    <source>
        <tissue evidence="11">Whole body</tissue>
    </source>
</reference>
<feature type="region of interest" description="Disordered" evidence="7">
    <location>
        <begin position="792"/>
        <end position="865"/>
    </location>
</feature>
<feature type="compositionally biased region" description="Low complexity" evidence="7">
    <location>
        <begin position="14"/>
        <end position="31"/>
    </location>
</feature>
<dbReference type="InterPro" id="IPR018957">
    <property type="entry name" value="Znf_C3HC4_RING-type"/>
</dbReference>